<dbReference type="Pfam" id="PF10545">
    <property type="entry name" value="MADF_DNA_bdg"/>
    <property type="match status" value="1"/>
</dbReference>
<accession>A0A9D4TC52</accession>
<organism evidence="2 3">
    <name type="scientific">Rhipicephalus sanguineus</name>
    <name type="common">Brown dog tick</name>
    <name type="synonym">Ixodes sanguineus</name>
    <dbReference type="NCBI Taxonomy" id="34632"/>
    <lineage>
        <taxon>Eukaryota</taxon>
        <taxon>Metazoa</taxon>
        <taxon>Ecdysozoa</taxon>
        <taxon>Arthropoda</taxon>
        <taxon>Chelicerata</taxon>
        <taxon>Arachnida</taxon>
        <taxon>Acari</taxon>
        <taxon>Parasitiformes</taxon>
        <taxon>Ixodida</taxon>
        <taxon>Ixodoidea</taxon>
        <taxon>Ixodidae</taxon>
        <taxon>Rhipicephalinae</taxon>
        <taxon>Rhipicephalus</taxon>
        <taxon>Rhipicephalus</taxon>
    </lineage>
</organism>
<name>A0A9D4TC52_RHISA</name>
<protein>
    <recommendedName>
        <fullName evidence="1">MADF domain-containing protein</fullName>
    </recommendedName>
</protein>
<dbReference type="Pfam" id="PF13358">
    <property type="entry name" value="DDE_3"/>
    <property type="match status" value="1"/>
</dbReference>
<dbReference type="InterPro" id="IPR036397">
    <property type="entry name" value="RNaseH_sf"/>
</dbReference>
<evidence type="ECO:0000313" key="3">
    <source>
        <dbReference type="Proteomes" id="UP000821837"/>
    </source>
</evidence>
<dbReference type="EMBL" id="JABSTV010001245">
    <property type="protein sequence ID" value="KAH7984758.1"/>
    <property type="molecule type" value="Genomic_DNA"/>
</dbReference>
<comment type="caution">
    <text evidence="2">The sequence shown here is derived from an EMBL/GenBank/DDBJ whole genome shotgun (WGS) entry which is preliminary data.</text>
</comment>
<dbReference type="Proteomes" id="UP000821837">
    <property type="component" value="Chromosome 1"/>
</dbReference>
<evidence type="ECO:0000313" key="2">
    <source>
        <dbReference type="EMBL" id="KAH7984758.1"/>
    </source>
</evidence>
<feature type="domain" description="MADF" evidence="1">
    <location>
        <begin position="3"/>
        <end position="93"/>
    </location>
</feature>
<dbReference type="AlphaFoldDB" id="A0A9D4TC52"/>
<evidence type="ECO:0000259" key="1">
    <source>
        <dbReference type="PROSITE" id="PS51029"/>
    </source>
</evidence>
<dbReference type="VEuPathDB" id="VectorBase:RSAN_033937"/>
<proteinExistence type="predicted"/>
<sequence>MEAFLVMVRSYPSLYDKSNVDFKDKELRANRWPIIGQQFPMTGEQATVKFKDFRDCWLKIPVEKRRARKSAVPDKGGKVKSEYSAQYTQSVFASGRCFVSVWAAMTREGFGPLVLIDGNLSASTYSLIIERELLPYVLNGPFKDGCFVYQHDRSPIHTARSVKSLLEGLAVRTLEWPAVGADLNPIENVWGLVKRRLAARNLGSSTKETLFAAIQEEWEALRARPEIVAALYNSMPSRVAQVIAADGRLIKY</sequence>
<dbReference type="InterPro" id="IPR038717">
    <property type="entry name" value="Tc1-like_DDE_dom"/>
</dbReference>
<dbReference type="GO" id="GO:0003676">
    <property type="term" value="F:nucleic acid binding"/>
    <property type="evidence" value="ECO:0007669"/>
    <property type="project" value="InterPro"/>
</dbReference>
<dbReference type="Gene3D" id="3.30.420.10">
    <property type="entry name" value="Ribonuclease H-like superfamily/Ribonuclease H"/>
    <property type="match status" value="1"/>
</dbReference>
<dbReference type="PROSITE" id="PS51029">
    <property type="entry name" value="MADF"/>
    <property type="match status" value="1"/>
</dbReference>
<keyword evidence="3" id="KW-1185">Reference proteome</keyword>
<dbReference type="InterPro" id="IPR006578">
    <property type="entry name" value="MADF-dom"/>
</dbReference>
<reference evidence="2" key="1">
    <citation type="journal article" date="2020" name="Cell">
        <title>Large-Scale Comparative Analyses of Tick Genomes Elucidate Their Genetic Diversity and Vector Capacities.</title>
        <authorList>
            <consortium name="Tick Genome and Microbiome Consortium (TIGMIC)"/>
            <person name="Jia N."/>
            <person name="Wang J."/>
            <person name="Shi W."/>
            <person name="Du L."/>
            <person name="Sun Y."/>
            <person name="Zhan W."/>
            <person name="Jiang J.F."/>
            <person name="Wang Q."/>
            <person name="Zhang B."/>
            <person name="Ji P."/>
            <person name="Bell-Sakyi L."/>
            <person name="Cui X.M."/>
            <person name="Yuan T.T."/>
            <person name="Jiang B.G."/>
            <person name="Yang W.F."/>
            <person name="Lam T.T."/>
            <person name="Chang Q.C."/>
            <person name="Ding S.J."/>
            <person name="Wang X.J."/>
            <person name="Zhu J.G."/>
            <person name="Ruan X.D."/>
            <person name="Zhao L."/>
            <person name="Wei J.T."/>
            <person name="Ye R.Z."/>
            <person name="Que T.C."/>
            <person name="Du C.H."/>
            <person name="Zhou Y.H."/>
            <person name="Cheng J.X."/>
            <person name="Dai P.F."/>
            <person name="Guo W.B."/>
            <person name="Han X.H."/>
            <person name="Huang E.J."/>
            <person name="Li L.F."/>
            <person name="Wei W."/>
            <person name="Gao Y.C."/>
            <person name="Liu J.Z."/>
            <person name="Shao H.Z."/>
            <person name="Wang X."/>
            <person name="Wang C.C."/>
            <person name="Yang T.C."/>
            <person name="Huo Q.B."/>
            <person name="Li W."/>
            <person name="Chen H.Y."/>
            <person name="Chen S.E."/>
            <person name="Zhou L.G."/>
            <person name="Ni X.B."/>
            <person name="Tian J.H."/>
            <person name="Sheng Y."/>
            <person name="Liu T."/>
            <person name="Pan Y.S."/>
            <person name="Xia L.Y."/>
            <person name="Li J."/>
            <person name="Zhao F."/>
            <person name="Cao W.C."/>
        </authorList>
    </citation>
    <scope>NUCLEOTIDE SEQUENCE</scope>
    <source>
        <strain evidence="2">Rsan-2018</strain>
    </source>
</reference>
<reference evidence="2" key="2">
    <citation type="submission" date="2021-09" db="EMBL/GenBank/DDBJ databases">
        <authorList>
            <person name="Jia N."/>
            <person name="Wang J."/>
            <person name="Shi W."/>
            <person name="Du L."/>
            <person name="Sun Y."/>
            <person name="Zhan W."/>
            <person name="Jiang J."/>
            <person name="Wang Q."/>
            <person name="Zhang B."/>
            <person name="Ji P."/>
            <person name="Sakyi L.B."/>
            <person name="Cui X."/>
            <person name="Yuan T."/>
            <person name="Jiang B."/>
            <person name="Yang W."/>
            <person name="Lam T.T.-Y."/>
            <person name="Chang Q."/>
            <person name="Ding S."/>
            <person name="Wang X."/>
            <person name="Zhu J."/>
            <person name="Ruan X."/>
            <person name="Zhao L."/>
            <person name="Wei J."/>
            <person name="Que T."/>
            <person name="Du C."/>
            <person name="Cheng J."/>
            <person name="Dai P."/>
            <person name="Han X."/>
            <person name="Huang E."/>
            <person name="Gao Y."/>
            <person name="Liu J."/>
            <person name="Shao H."/>
            <person name="Ye R."/>
            <person name="Li L."/>
            <person name="Wei W."/>
            <person name="Wang X."/>
            <person name="Wang C."/>
            <person name="Huo Q."/>
            <person name="Li W."/>
            <person name="Guo W."/>
            <person name="Chen H."/>
            <person name="Chen S."/>
            <person name="Zhou L."/>
            <person name="Zhou L."/>
            <person name="Ni X."/>
            <person name="Tian J."/>
            <person name="Zhou Y."/>
            <person name="Sheng Y."/>
            <person name="Liu T."/>
            <person name="Pan Y."/>
            <person name="Xia L."/>
            <person name="Li J."/>
            <person name="Zhao F."/>
            <person name="Cao W."/>
        </authorList>
    </citation>
    <scope>NUCLEOTIDE SEQUENCE</scope>
    <source>
        <strain evidence="2">Rsan-2018</strain>
        <tissue evidence="2">Larvae</tissue>
    </source>
</reference>
<gene>
    <name evidence="2" type="ORF">HPB52_023716</name>
</gene>